<dbReference type="PANTHER" id="PTHR43298:SF2">
    <property type="entry name" value="FMN_FAD EXPORTER YEEO-RELATED"/>
    <property type="match status" value="1"/>
</dbReference>
<evidence type="ECO:0000256" key="9">
    <source>
        <dbReference type="ARBA" id="ARBA00031636"/>
    </source>
</evidence>
<evidence type="ECO:0000256" key="7">
    <source>
        <dbReference type="ARBA" id="ARBA00023065"/>
    </source>
</evidence>
<keyword evidence="8 10" id="KW-0472">Membrane</keyword>
<dbReference type="InterPro" id="IPR048279">
    <property type="entry name" value="MdtK-like"/>
</dbReference>
<feature type="transmembrane region" description="Helical" evidence="10">
    <location>
        <begin position="95"/>
        <end position="117"/>
    </location>
</feature>
<dbReference type="GO" id="GO:0006811">
    <property type="term" value="P:monoatomic ion transport"/>
    <property type="evidence" value="ECO:0007669"/>
    <property type="project" value="UniProtKB-KW"/>
</dbReference>
<keyword evidence="7" id="KW-0406">Ion transport</keyword>
<dbReference type="GO" id="GO:0005886">
    <property type="term" value="C:plasma membrane"/>
    <property type="evidence" value="ECO:0007669"/>
    <property type="project" value="UniProtKB-SubCell"/>
</dbReference>
<evidence type="ECO:0000256" key="8">
    <source>
        <dbReference type="ARBA" id="ARBA00023136"/>
    </source>
</evidence>
<dbReference type="Pfam" id="PF01554">
    <property type="entry name" value="MatE"/>
    <property type="match status" value="2"/>
</dbReference>
<evidence type="ECO:0000256" key="10">
    <source>
        <dbReference type="SAM" id="Phobius"/>
    </source>
</evidence>
<name>M0M3Y5_9EURY</name>
<reference evidence="11 12" key="1">
    <citation type="journal article" date="2014" name="PLoS Genet.">
        <title>Phylogenetically driven sequencing of extremely halophilic archaea reveals strategies for static and dynamic osmo-response.</title>
        <authorList>
            <person name="Becker E.A."/>
            <person name="Seitzer P.M."/>
            <person name="Tritt A."/>
            <person name="Larsen D."/>
            <person name="Krusor M."/>
            <person name="Yao A.I."/>
            <person name="Wu D."/>
            <person name="Madern D."/>
            <person name="Eisen J.A."/>
            <person name="Darling A.E."/>
            <person name="Facciotti M.T."/>
        </authorList>
    </citation>
    <scope>NUCLEOTIDE SEQUENCE [LARGE SCALE GENOMIC DNA]</scope>
    <source>
        <strain evidence="11 12">100A6</strain>
    </source>
</reference>
<feature type="transmembrane region" description="Helical" evidence="10">
    <location>
        <begin position="327"/>
        <end position="347"/>
    </location>
</feature>
<evidence type="ECO:0000256" key="4">
    <source>
        <dbReference type="ARBA" id="ARBA00022475"/>
    </source>
</evidence>
<gene>
    <name evidence="11" type="ORF">C447_04337</name>
</gene>
<sequence>MLDLSSEEITQGSLTRALVVLATPLLVQNLVQVVQQVVDLFFLGRLSSAAVAAVGLSLPVLALCFALVITLPFVGTQILVSQRVGGEDVSGARRAAATGLGVAVALGVVGGLVLWVGARPLVDLLTRVQPGGANVTALATVYLSVLAVGLPAAAASDAIEAAFVGWGDSRAPLYVSVATVATNLVLDPVLIFGLGPAPALGVEGAALATVAGYVAGFLLAAGLALAGRDGWVYTRATARFEADDLRELFDVGAPIAGQGAVRQVVRVLIVTVAFAAGGTAGLAAYSIGGRVASVAFVPALGLQQAAQSVVGQNLGAAKPDRAERATYLGVGLAAGGLAVIGAVQWLFPVPVATLFAPAFTDRALSLSVSYLEILAYGYPAIGVAYLFEAGFNGARRTRTSLVATLAQFWVVRLPLAAGAGVVLGAGVVAVFWAVTISNLVVAVGLWFYYRREVGDGMLQRASERAST</sequence>
<feature type="transmembrane region" description="Helical" evidence="10">
    <location>
        <begin position="171"/>
        <end position="193"/>
    </location>
</feature>
<evidence type="ECO:0000256" key="1">
    <source>
        <dbReference type="ARBA" id="ARBA00004651"/>
    </source>
</evidence>
<evidence type="ECO:0000256" key="2">
    <source>
        <dbReference type="ARBA" id="ARBA00022448"/>
    </source>
</evidence>
<keyword evidence="6 10" id="KW-1133">Transmembrane helix</keyword>
<evidence type="ECO:0000256" key="3">
    <source>
        <dbReference type="ARBA" id="ARBA00022449"/>
    </source>
</evidence>
<organism evidence="11 12">
    <name type="scientific">Halococcus hamelinensis 100A6</name>
    <dbReference type="NCBI Taxonomy" id="1132509"/>
    <lineage>
        <taxon>Archaea</taxon>
        <taxon>Methanobacteriati</taxon>
        <taxon>Methanobacteriota</taxon>
        <taxon>Stenosarchaea group</taxon>
        <taxon>Halobacteria</taxon>
        <taxon>Halobacteriales</taxon>
        <taxon>Halococcaceae</taxon>
        <taxon>Halococcus</taxon>
    </lineage>
</organism>
<dbReference type="PIRSF" id="PIRSF006603">
    <property type="entry name" value="DinF"/>
    <property type="match status" value="1"/>
</dbReference>
<dbReference type="OrthoDB" id="214119at2157"/>
<feature type="transmembrane region" description="Helical" evidence="10">
    <location>
        <begin position="205"/>
        <end position="226"/>
    </location>
</feature>
<evidence type="ECO:0000313" key="12">
    <source>
        <dbReference type="Proteomes" id="UP000011566"/>
    </source>
</evidence>
<dbReference type="GO" id="GO:0015297">
    <property type="term" value="F:antiporter activity"/>
    <property type="evidence" value="ECO:0007669"/>
    <property type="project" value="UniProtKB-KW"/>
</dbReference>
<dbReference type="PANTHER" id="PTHR43298">
    <property type="entry name" value="MULTIDRUG RESISTANCE PROTEIN NORM-RELATED"/>
    <property type="match status" value="1"/>
</dbReference>
<keyword evidence="3" id="KW-0050">Antiport</keyword>
<dbReference type="AlphaFoldDB" id="M0M3Y5"/>
<dbReference type="Proteomes" id="UP000011566">
    <property type="component" value="Unassembled WGS sequence"/>
</dbReference>
<accession>M0M3Y5</accession>
<feature type="transmembrane region" description="Helical" evidence="10">
    <location>
        <begin position="429"/>
        <end position="449"/>
    </location>
</feature>
<feature type="transmembrane region" description="Helical" evidence="10">
    <location>
        <begin position="399"/>
        <end position="423"/>
    </location>
</feature>
<evidence type="ECO:0000313" key="11">
    <source>
        <dbReference type="EMBL" id="EMA40497.1"/>
    </source>
</evidence>
<feature type="transmembrane region" description="Helical" evidence="10">
    <location>
        <begin position="49"/>
        <end position="74"/>
    </location>
</feature>
<comment type="subcellular location">
    <subcellularLocation>
        <location evidence="1">Cell membrane</location>
        <topology evidence="1">Multi-pass membrane protein</topology>
    </subcellularLocation>
</comment>
<dbReference type="GO" id="GO:0042910">
    <property type="term" value="F:xenobiotic transmembrane transporter activity"/>
    <property type="evidence" value="ECO:0007669"/>
    <property type="project" value="InterPro"/>
</dbReference>
<dbReference type="eggNOG" id="arCOG01731">
    <property type="taxonomic scope" value="Archaea"/>
</dbReference>
<feature type="transmembrane region" description="Helical" evidence="10">
    <location>
        <begin position="137"/>
        <end position="159"/>
    </location>
</feature>
<evidence type="ECO:0000256" key="6">
    <source>
        <dbReference type="ARBA" id="ARBA00022989"/>
    </source>
</evidence>
<keyword evidence="4" id="KW-1003">Cell membrane</keyword>
<proteinExistence type="predicted"/>
<evidence type="ECO:0000256" key="5">
    <source>
        <dbReference type="ARBA" id="ARBA00022692"/>
    </source>
</evidence>
<dbReference type="NCBIfam" id="TIGR00797">
    <property type="entry name" value="matE"/>
    <property type="match status" value="1"/>
</dbReference>
<dbReference type="EMBL" id="AOMB01000011">
    <property type="protein sequence ID" value="EMA40497.1"/>
    <property type="molecule type" value="Genomic_DNA"/>
</dbReference>
<keyword evidence="12" id="KW-1185">Reference proteome</keyword>
<comment type="caution">
    <text evidence="11">The sequence shown here is derived from an EMBL/GenBank/DDBJ whole genome shotgun (WGS) entry which is preliminary data.</text>
</comment>
<keyword evidence="5 10" id="KW-0812">Transmembrane</keyword>
<dbReference type="InterPro" id="IPR050222">
    <property type="entry name" value="MATE_MdtK"/>
</dbReference>
<protein>
    <recommendedName>
        <fullName evidence="9">Multidrug-efflux transporter</fullName>
    </recommendedName>
</protein>
<dbReference type="InterPro" id="IPR002528">
    <property type="entry name" value="MATE_fam"/>
</dbReference>
<keyword evidence="2" id="KW-0813">Transport</keyword>
<feature type="transmembrane region" description="Helical" evidence="10">
    <location>
        <begin position="367"/>
        <end position="387"/>
    </location>
</feature>
<dbReference type="PATRIC" id="fig|1132509.6.peg.1003"/>